<evidence type="ECO:0000256" key="3">
    <source>
        <dbReference type="ARBA" id="ARBA00022741"/>
    </source>
</evidence>
<dbReference type="InterPro" id="IPR002942">
    <property type="entry name" value="S4_RNA-bd"/>
</dbReference>
<keyword evidence="5 10" id="KW-0694">RNA-binding</keyword>
<dbReference type="CDD" id="cd00805">
    <property type="entry name" value="TyrRS_core"/>
    <property type="match status" value="1"/>
</dbReference>
<dbReference type="PRINTS" id="PR01040">
    <property type="entry name" value="TRNASYNTHTYR"/>
</dbReference>
<dbReference type="NCBIfam" id="TIGR00234">
    <property type="entry name" value="tyrS"/>
    <property type="match status" value="1"/>
</dbReference>
<dbReference type="InterPro" id="IPR054608">
    <property type="entry name" value="SYY-like_C"/>
</dbReference>
<keyword evidence="2 11" id="KW-0436">Ligase</keyword>
<dbReference type="GO" id="GO:0005829">
    <property type="term" value="C:cytosol"/>
    <property type="evidence" value="ECO:0007669"/>
    <property type="project" value="TreeGrafter"/>
</dbReference>
<dbReference type="Gene3D" id="3.10.290.10">
    <property type="entry name" value="RNA-binding S4 domain"/>
    <property type="match status" value="1"/>
</dbReference>
<name>A0AAW2YXY3_9EUKA</name>
<evidence type="ECO:0000256" key="2">
    <source>
        <dbReference type="ARBA" id="ARBA00022598"/>
    </source>
</evidence>
<dbReference type="Proteomes" id="UP001431209">
    <property type="component" value="Unassembled WGS sequence"/>
</dbReference>
<organism evidence="13 14">
    <name type="scientific">Acrasis kona</name>
    <dbReference type="NCBI Taxonomy" id="1008807"/>
    <lineage>
        <taxon>Eukaryota</taxon>
        <taxon>Discoba</taxon>
        <taxon>Heterolobosea</taxon>
        <taxon>Tetramitia</taxon>
        <taxon>Eutetramitia</taxon>
        <taxon>Acrasidae</taxon>
        <taxon>Acrasis</taxon>
    </lineage>
</organism>
<dbReference type="SMART" id="SM00363">
    <property type="entry name" value="S4"/>
    <property type="match status" value="1"/>
</dbReference>
<dbReference type="InterPro" id="IPR024088">
    <property type="entry name" value="Tyr-tRNA-ligase_bac-type"/>
</dbReference>
<evidence type="ECO:0000256" key="10">
    <source>
        <dbReference type="PROSITE-ProRule" id="PRU00182"/>
    </source>
</evidence>
<dbReference type="HAMAP" id="MF_02006">
    <property type="entry name" value="Tyr_tRNA_synth_type1"/>
    <property type="match status" value="1"/>
</dbReference>
<keyword evidence="14" id="KW-1185">Reference proteome</keyword>
<dbReference type="GO" id="GO:0006437">
    <property type="term" value="P:tyrosyl-tRNA aminoacylation"/>
    <property type="evidence" value="ECO:0007669"/>
    <property type="project" value="InterPro"/>
</dbReference>
<evidence type="ECO:0000256" key="5">
    <source>
        <dbReference type="ARBA" id="ARBA00022884"/>
    </source>
</evidence>
<dbReference type="FunFam" id="1.10.240.10:FF:000001">
    <property type="entry name" value="Tyrosine--tRNA ligase"/>
    <property type="match status" value="1"/>
</dbReference>
<dbReference type="Gene3D" id="1.10.240.10">
    <property type="entry name" value="Tyrosyl-Transfer RNA Synthetase"/>
    <property type="match status" value="1"/>
</dbReference>
<dbReference type="GO" id="GO:0003723">
    <property type="term" value="F:RNA binding"/>
    <property type="evidence" value="ECO:0007669"/>
    <property type="project" value="UniProtKB-KW"/>
</dbReference>
<evidence type="ECO:0000256" key="7">
    <source>
        <dbReference type="ARBA" id="ARBA00023146"/>
    </source>
</evidence>
<dbReference type="Pfam" id="PF00579">
    <property type="entry name" value="tRNA-synt_1b"/>
    <property type="match status" value="1"/>
</dbReference>
<evidence type="ECO:0000313" key="13">
    <source>
        <dbReference type="EMBL" id="KAL0481551.1"/>
    </source>
</evidence>
<dbReference type="PROSITE" id="PS50889">
    <property type="entry name" value="S4"/>
    <property type="match status" value="1"/>
</dbReference>
<evidence type="ECO:0000259" key="12">
    <source>
        <dbReference type="SMART" id="SM00363"/>
    </source>
</evidence>
<keyword evidence="7 11" id="KW-0030">Aminoacyl-tRNA synthetase</keyword>
<evidence type="ECO:0000256" key="1">
    <source>
        <dbReference type="ARBA" id="ARBA00013160"/>
    </source>
</evidence>
<dbReference type="PANTHER" id="PTHR11766:SF0">
    <property type="entry name" value="TYROSINE--TRNA LIGASE, MITOCHONDRIAL"/>
    <property type="match status" value="1"/>
</dbReference>
<comment type="similarity">
    <text evidence="11">Belongs to the class-I aminoacyl-tRNA synthetase family.</text>
</comment>
<dbReference type="InterPro" id="IPR014729">
    <property type="entry name" value="Rossmann-like_a/b/a_fold"/>
</dbReference>
<evidence type="ECO:0000256" key="9">
    <source>
        <dbReference type="ARBA" id="ARBA00048248"/>
    </source>
</evidence>
<dbReference type="InterPro" id="IPR002305">
    <property type="entry name" value="aa-tRNA-synth_Ic"/>
</dbReference>
<dbReference type="CDD" id="cd00165">
    <property type="entry name" value="S4"/>
    <property type="match status" value="1"/>
</dbReference>
<reference evidence="13 14" key="1">
    <citation type="submission" date="2024-03" db="EMBL/GenBank/DDBJ databases">
        <title>The Acrasis kona genome and developmental transcriptomes reveal deep origins of eukaryotic multicellular pathways.</title>
        <authorList>
            <person name="Sheikh S."/>
            <person name="Fu C.-J."/>
            <person name="Brown M.W."/>
            <person name="Baldauf S.L."/>
        </authorList>
    </citation>
    <scope>NUCLEOTIDE SEQUENCE [LARGE SCALE GENOMIC DNA]</scope>
    <source>
        <strain evidence="13 14">ATCC MYA-3509</strain>
    </source>
</reference>
<dbReference type="InterPro" id="IPR036986">
    <property type="entry name" value="S4_RNA-bd_sf"/>
</dbReference>
<protein>
    <recommendedName>
        <fullName evidence="1 11">Tyrosine--tRNA ligase</fullName>
        <ecNumber evidence="1 11">6.1.1.1</ecNumber>
    </recommendedName>
    <alternativeName>
        <fullName evidence="8 11">Tyrosyl-tRNA synthetase</fullName>
    </alternativeName>
</protein>
<dbReference type="AlphaFoldDB" id="A0AAW2YXY3"/>
<keyword evidence="6 11" id="KW-0648">Protein biosynthesis</keyword>
<dbReference type="InterPro" id="IPR001412">
    <property type="entry name" value="aa-tRNA-synth_I_CS"/>
</dbReference>
<evidence type="ECO:0000313" key="14">
    <source>
        <dbReference type="Proteomes" id="UP001431209"/>
    </source>
</evidence>
<dbReference type="GO" id="GO:0004831">
    <property type="term" value="F:tyrosine-tRNA ligase activity"/>
    <property type="evidence" value="ECO:0007669"/>
    <property type="project" value="UniProtKB-EC"/>
</dbReference>
<dbReference type="GO" id="GO:0005524">
    <property type="term" value="F:ATP binding"/>
    <property type="evidence" value="ECO:0007669"/>
    <property type="project" value="UniProtKB-KW"/>
</dbReference>
<comment type="caution">
    <text evidence="13">The sequence shown here is derived from an EMBL/GenBank/DDBJ whole genome shotgun (WGS) entry which is preliminary data.</text>
</comment>
<comment type="catalytic activity">
    <reaction evidence="9 11">
        <text>tRNA(Tyr) + L-tyrosine + ATP = L-tyrosyl-tRNA(Tyr) + AMP + diphosphate + H(+)</text>
        <dbReference type="Rhea" id="RHEA:10220"/>
        <dbReference type="Rhea" id="RHEA-COMP:9706"/>
        <dbReference type="Rhea" id="RHEA-COMP:9707"/>
        <dbReference type="ChEBI" id="CHEBI:15378"/>
        <dbReference type="ChEBI" id="CHEBI:30616"/>
        <dbReference type="ChEBI" id="CHEBI:33019"/>
        <dbReference type="ChEBI" id="CHEBI:58315"/>
        <dbReference type="ChEBI" id="CHEBI:78442"/>
        <dbReference type="ChEBI" id="CHEBI:78536"/>
        <dbReference type="ChEBI" id="CHEBI:456215"/>
        <dbReference type="EC" id="6.1.1.1"/>
    </reaction>
</comment>
<dbReference type="GO" id="GO:0005739">
    <property type="term" value="C:mitochondrion"/>
    <property type="evidence" value="ECO:0007669"/>
    <property type="project" value="TreeGrafter"/>
</dbReference>
<dbReference type="InterPro" id="IPR002307">
    <property type="entry name" value="Tyr-tRNA-ligase"/>
</dbReference>
<evidence type="ECO:0000256" key="11">
    <source>
        <dbReference type="RuleBase" id="RU361234"/>
    </source>
</evidence>
<evidence type="ECO:0000256" key="8">
    <source>
        <dbReference type="ARBA" id="ARBA00033323"/>
    </source>
</evidence>
<dbReference type="Pfam" id="PF22421">
    <property type="entry name" value="SYY_C-terminal"/>
    <property type="match status" value="1"/>
</dbReference>
<dbReference type="PANTHER" id="PTHR11766">
    <property type="entry name" value="TYROSYL-TRNA SYNTHETASE"/>
    <property type="match status" value="1"/>
</dbReference>
<evidence type="ECO:0000256" key="4">
    <source>
        <dbReference type="ARBA" id="ARBA00022840"/>
    </source>
</evidence>
<accession>A0AAW2YXY3</accession>
<dbReference type="SUPFAM" id="SSF52374">
    <property type="entry name" value="Nucleotidylyl transferase"/>
    <property type="match status" value="1"/>
</dbReference>
<proteinExistence type="inferred from homology"/>
<sequence length="456" mass="51048">MLTKVLGKIHHVRKYRCYSTFVDQLKDRGVVFDSTPNLIKIVGHSKKDGVYAGFDPTADGLHVGNLLVLQTLKRFQTDGGFGDIYALIGGATGMIGDPSGKKTERSLLQQDQLQHNVTCLKAEIEEFFSDSRVNVVNNADWLGKINAIDWLRDVGKHFQVNNMLRLDSVKSRIGTEDSTGMTFTEFSYSLLQSYDFYHLYKNHNVRVQIGGSDQWGNITSGMDFIRRKTSQINSVQQENIVAGMTVPLLTTSDGVKFGKSEGNAIWLNPKKTSPFSFYQFFMRTKDADVIKFLKMLTCVDLVTISKLEEEHFKNPQNWLAQKTLASELVKQIHGADVEHKVRTCSNILYSGDSNKEGTDVIKALSADDLKSLLHDAPSTLLARDVVLNEPLPSLLKSLNMFKSNGDARKMIVSGGVYINNERKTDPLYKITSTDFIAGGSMVMIRTGKKNYHLIQV</sequence>
<gene>
    <name evidence="13" type="ORF">AKO1_012327</name>
</gene>
<dbReference type="PROSITE" id="PS00178">
    <property type="entry name" value="AA_TRNA_LIGASE_I"/>
    <property type="match status" value="1"/>
</dbReference>
<dbReference type="EMBL" id="JAOPGA020000769">
    <property type="protein sequence ID" value="KAL0481551.1"/>
    <property type="molecule type" value="Genomic_DNA"/>
</dbReference>
<feature type="domain" description="RNA-binding S4" evidence="12">
    <location>
        <begin position="389"/>
        <end position="452"/>
    </location>
</feature>
<dbReference type="SUPFAM" id="SSF55174">
    <property type="entry name" value="Alpha-L RNA-binding motif"/>
    <property type="match status" value="1"/>
</dbReference>
<dbReference type="InterPro" id="IPR024107">
    <property type="entry name" value="Tyr-tRNA-ligase_bac_1"/>
</dbReference>
<dbReference type="Gene3D" id="3.40.50.620">
    <property type="entry name" value="HUPs"/>
    <property type="match status" value="1"/>
</dbReference>
<dbReference type="EC" id="6.1.1.1" evidence="1 11"/>
<keyword evidence="4 11" id="KW-0067">ATP-binding</keyword>
<keyword evidence="3 11" id="KW-0547">Nucleotide-binding</keyword>
<evidence type="ECO:0000256" key="6">
    <source>
        <dbReference type="ARBA" id="ARBA00022917"/>
    </source>
</evidence>